<evidence type="ECO:0000256" key="4">
    <source>
        <dbReference type="PROSITE-ProRule" id="PRU00182"/>
    </source>
</evidence>
<dbReference type="Pfam" id="PF00849">
    <property type="entry name" value="PseudoU_synth_2"/>
    <property type="match status" value="1"/>
</dbReference>
<evidence type="ECO:0000313" key="6">
    <source>
        <dbReference type="EMBL" id="MCV3728531.1"/>
    </source>
</evidence>
<dbReference type="InterPro" id="IPR002942">
    <property type="entry name" value="S4_RNA-bd"/>
</dbReference>
<dbReference type="RefSeq" id="WP_263821848.1">
    <property type="nucleotide sequence ID" value="NZ_JAOXHL010000002.1"/>
</dbReference>
<accession>A0ABT3BMS8</accession>
<evidence type="ECO:0000256" key="2">
    <source>
        <dbReference type="ARBA" id="ARBA00022884"/>
    </source>
</evidence>
<keyword evidence="7" id="KW-1185">Reference proteome</keyword>
<protein>
    <submittedName>
        <fullName evidence="6">rRNA pseudouridine synthase</fullName>
    </submittedName>
</protein>
<dbReference type="InterPro" id="IPR006145">
    <property type="entry name" value="PsdUridine_synth_RsuA/RluA"/>
</dbReference>
<dbReference type="Gene3D" id="3.30.70.580">
    <property type="entry name" value="Pseudouridine synthase I, catalytic domain, N-terminal subdomain"/>
    <property type="match status" value="1"/>
</dbReference>
<dbReference type="SUPFAM" id="SSF55174">
    <property type="entry name" value="Alpha-L RNA-binding motif"/>
    <property type="match status" value="1"/>
</dbReference>
<dbReference type="PANTHER" id="PTHR47683">
    <property type="entry name" value="PSEUDOURIDINE SYNTHASE FAMILY PROTEIN-RELATED"/>
    <property type="match status" value="1"/>
</dbReference>
<dbReference type="InterPro" id="IPR036986">
    <property type="entry name" value="S4_RNA-bd_sf"/>
</dbReference>
<evidence type="ECO:0000259" key="5">
    <source>
        <dbReference type="SMART" id="SM00363"/>
    </source>
</evidence>
<comment type="similarity">
    <text evidence="1">Belongs to the pseudouridine synthase RsuA family.</text>
</comment>
<name>A0ABT3BMS8_9BACT</name>
<comment type="caution">
    <text evidence="6">The sequence shown here is derived from an EMBL/GenBank/DDBJ whole genome shotgun (WGS) entry which is preliminary data.</text>
</comment>
<dbReference type="PROSITE" id="PS01149">
    <property type="entry name" value="PSI_RSU"/>
    <property type="match status" value="1"/>
</dbReference>
<keyword evidence="2 4" id="KW-0694">RNA-binding</keyword>
<dbReference type="SUPFAM" id="SSF55120">
    <property type="entry name" value="Pseudouridine synthase"/>
    <property type="match status" value="1"/>
</dbReference>
<dbReference type="Proteomes" id="UP001208245">
    <property type="component" value="Unassembled WGS sequence"/>
</dbReference>
<keyword evidence="3" id="KW-0413">Isomerase</keyword>
<dbReference type="Gene3D" id="3.10.290.10">
    <property type="entry name" value="RNA-binding S4 domain"/>
    <property type="match status" value="1"/>
</dbReference>
<evidence type="ECO:0000313" key="7">
    <source>
        <dbReference type="Proteomes" id="UP001208245"/>
    </source>
</evidence>
<sequence length="223" mass="26344">MRIDKLVANALNCSRKDAHLFIRQKRILVNQQPVKISQLIKLTEDVVTFDQEIINYKEFYYYMFNKPYGYLTANYDKNSPVIFDLITELDRNKYFAVGRLDKDTEGLLIITNDGEFAHKMSHPRQHIPKKYYLEVDNDFNAAIIQHKGPIPIENYIVQDYSFNFLTPRSAELTIYEGKFHQVKQMLTFFGYKVVFLKRISFGKINLPDDLLKGQIREFDPQKI</sequence>
<proteinExistence type="inferred from homology"/>
<evidence type="ECO:0000256" key="3">
    <source>
        <dbReference type="ARBA" id="ARBA00023235"/>
    </source>
</evidence>
<feature type="domain" description="RNA-binding S4" evidence="5">
    <location>
        <begin position="1"/>
        <end position="58"/>
    </location>
</feature>
<dbReference type="CDD" id="cd00165">
    <property type="entry name" value="S4"/>
    <property type="match status" value="1"/>
</dbReference>
<dbReference type="InterPro" id="IPR020094">
    <property type="entry name" value="TruA/RsuA/RluB/E/F_N"/>
</dbReference>
<dbReference type="SMART" id="SM00363">
    <property type="entry name" value="S4"/>
    <property type="match status" value="1"/>
</dbReference>
<dbReference type="EMBL" id="JAOXHL010000002">
    <property type="protein sequence ID" value="MCV3728531.1"/>
    <property type="molecule type" value="Genomic_DNA"/>
</dbReference>
<gene>
    <name evidence="6" type="ORF">OF376_01975</name>
</gene>
<reference evidence="6 7" key="1">
    <citation type="journal article" date="2020" name="Int. J. Syst. Evol. Microbiol.">
        <title>Ureaplasma miroungigenitalium sp. nov. isolated from northern elephant seals (Mirounga angustirostris) and Ureaplasma zalophigenitalium sp. nov. isolated from California sea lions (Zalophus californianus).</title>
        <authorList>
            <person name="Volokhov D.V."/>
            <person name="Gulland F.M."/>
            <person name="Gao Y."/>
            <person name="Chizhikov V.E."/>
        </authorList>
    </citation>
    <scope>NUCLEOTIDE SEQUENCE [LARGE SCALE GENOMIC DNA]</scope>
    <source>
        <strain evidence="6 7">ES3182-GEN</strain>
    </source>
</reference>
<dbReference type="Gene3D" id="3.30.70.1560">
    <property type="entry name" value="Alpha-L RNA-binding motif"/>
    <property type="match status" value="1"/>
</dbReference>
<dbReference type="PANTHER" id="PTHR47683:SF4">
    <property type="entry name" value="PSEUDOURIDINE SYNTHASE"/>
    <property type="match status" value="1"/>
</dbReference>
<dbReference type="Pfam" id="PF01479">
    <property type="entry name" value="S4"/>
    <property type="match status" value="1"/>
</dbReference>
<dbReference type="InterPro" id="IPR042092">
    <property type="entry name" value="PsdUridine_s_RsuA/RluB/E/F_cat"/>
</dbReference>
<dbReference type="InterPro" id="IPR020103">
    <property type="entry name" value="PsdUridine_synth_cat_dom_sf"/>
</dbReference>
<evidence type="ECO:0000256" key="1">
    <source>
        <dbReference type="ARBA" id="ARBA00008348"/>
    </source>
</evidence>
<dbReference type="PROSITE" id="PS50889">
    <property type="entry name" value="S4"/>
    <property type="match status" value="1"/>
</dbReference>
<organism evidence="6 7">
    <name type="scientific">Ureaplasma miroungigenitalium</name>
    <dbReference type="NCBI Taxonomy" id="1042321"/>
    <lineage>
        <taxon>Bacteria</taxon>
        <taxon>Bacillati</taxon>
        <taxon>Mycoplasmatota</taxon>
        <taxon>Mycoplasmoidales</taxon>
        <taxon>Mycoplasmoidaceae</taxon>
        <taxon>Ureaplasma</taxon>
    </lineage>
</organism>
<dbReference type="InterPro" id="IPR050343">
    <property type="entry name" value="RsuA_PseudoU_synthase"/>
</dbReference>
<dbReference type="InterPro" id="IPR018496">
    <property type="entry name" value="PsdUridine_synth_RsuA/RluB_CS"/>
</dbReference>